<name>A0A2M6YCQ2_9BACT</name>
<dbReference type="AlphaFoldDB" id="A0A2M6YCQ2"/>
<dbReference type="InterPro" id="IPR001296">
    <property type="entry name" value="Glyco_trans_1"/>
</dbReference>
<feature type="non-terminal residue" evidence="2">
    <location>
        <position position="1"/>
    </location>
</feature>
<keyword evidence="2" id="KW-0808">Transferase</keyword>
<reference evidence="3" key="1">
    <citation type="submission" date="2017-09" db="EMBL/GenBank/DDBJ databases">
        <title>Depth-based differentiation of microbial function through sediment-hosted aquifers and enrichment of novel symbionts in the deep terrestrial subsurface.</title>
        <authorList>
            <person name="Probst A.J."/>
            <person name="Ladd B."/>
            <person name="Jarett J.K."/>
            <person name="Geller-Mcgrath D.E."/>
            <person name="Sieber C.M.K."/>
            <person name="Emerson J.B."/>
            <person name="Anantharaman K."/>
            <person name="Thomas B.C."/>
            <person name="Malmstrom R."/>
            <person name="Stieglmeier M."/>
            <person name="Klingl A."/>
            <person name="Woyke T."/>
            <person name="Ryan C.M."/>
            <person name="Banfield J.F."/>
        </authorList>
    </citation>
    <scope>NUCLEOTIDE SEQUENCE [LARGE SCALE GENOMIC DNA]</scope>
</reference>
<dbReference type="CDD" id="cd03801">
    <property type="entry name" value="GT4_PimA-like"/>
    <property type="match status" value="1"/>
</dbReference>
<protein>
    <submittedName>
        <fullName evidence="2">Glycosyltransferase</fullName>
    </submittedName>
</protein>
<dbReference type="Gene3D" id="3.40.50.2000">
    <property type="entry name" value="Glycogen Phosphorylase B"/>
    <property type="match status" value="1"/>
</dbReference>
<dbReference type="Pfam" id="PF00534">
    <property type="entry name" value="Glycos_transf_1"/>
    <property type="match status" value="1"/>
</dbReference>
<dbReference type="SUPFAM" id="SSF53756">
    <property type="entry name" value="UDP-Glycosyltransferase/glycogen phosphorylase"/>
    <property type="match status" value="1"/>
</dbReference>
<dbReference type="GO" id="GO:0016757">
    <property type="term" value="F:glycosyltransferase activity"/>
    <property type="evidence" value="ECO:0007669"/>
    <property type="project" value="InterPro"/>
</dbReference>
<dbReference type="EMBL" id="PEXI01000029">
    <property type="protein sequence ID" value="PIU24475.1"/>
    <property type="molecule type" value="Genomic_DNA"/>
</dbReference>
<accession>A0A2M6YCQ2</accession>
<sequence length="253" mass="29582">FMTEAPFGVADEKAKLDDKNRLFSKFPKIKPTDTIVVWGGGIWNWFDPISLIKALAILKNKHPEIKLLFYGVGHPNPKIKKMKMAAEAIDLAKKNGTFDENVFFNTDWVDYQKRIDFLLPAKIGVSTHFNNVETHFSFRTRILDYLWTELPMVLTRGDFFAELCQKENLGIVVDFQSPNEIAEAIKKLATDGKLRDTIRENIRKVRERFFWSEIGKKIAAIIENDHFINRQVSTGRYFQLKFGFYYHWLKKKI</sequence>
<comment type="caution">
    <text evidence="2">The sequence shown here is derived from an EMBL/GenBank/DDBJ whole genome shotgun (WGS) entry which is preliminary data.</text>
</comment>
<proteinExistence type="predicted"/>
<evidence type="ECO:0000259" key="1">
    <source>
        <dbReference type="Pfam" id="PF00534"/>
    </source>
</evidence>
<feature type="domain" description="Glycosyl transferase family 1" evidence="1">
    <location>
        <begin position="49"/>
        <end position="204"/>
    </location>
</feature>
<evidence type="ECO:0000313" key="2">
    <source>
        <dbReference type="EMBL" id="PIU24475.1"/>
    </source>
</evidence>
<evidence type="ECO:0000313" key="3">
    <source>
        <dbReference type="Proteomes" id="UP000229896"/>
    </source>
</evidence>
<dbReference type="Proteomes" id="UP000229896">
    <property type="component" value="Unassembled WGS sequence"/>
</dbReference>
<gene>
    <name evidence="2" type="ORF">COT12_00795</name>
</gene>
<dbReference type="PANTHER" id="PTHR12526">
    <property type="entry name" value="GLYCOSYLTRANSFERASE"/>
    <property type="match status" value="1"/>
</dbReference>
<organism evidence="2 3">
    <name type="scientific">Candidatus Berkelbacteria bacterium CG08_land_8_20_14_0_20_39_8</name>
    <dbReference type="NCBI Taxonomy" id="1974511"/>
    <lineage>
        <taxon>Bacteria</taxon>
        <taxon>Candidatus Berkelbacteria</taxon>
    </lineage>
</organism>
<dbReference type="PANTHER" id="PTHR12526:SF635">
    <property type="entry name" value="GLYCOSYL TRANSFERASE GROUP 1"/>
    <property type="match status" value="1"/>
</dbReference>